<dbReference type="Pfam" id="PF13279">
    <property type="entry name" value="4HBT_2"/>
    <property type="match status" value="2"/>
</dbReference>
<dbReference type="CDD" id="cd00586">
    <property type="entry name" value="4HBT"/>
    <property type="match status" value="2"/>
</dbReference>
<gene>
    <name evidence="2" type="ORF">P3T76_004222</name>
</gene>
<feature type="chain" id="PRO_5042182777" evidence="1">
    <location>
        <begin position="20"/>
        <end position="473"/>
    </location>
</feature>
<organism evidence="2 3">
    <name type="scientific">Phytophthora citrophthora</name>
    <dbReference type="NCBI Taxonomy" id="4793"/>
    <lineage>
        <taxon>Eukaryota</taxon>
        <taxon>Sar</taxon>
        <taxon>Stramenopiles</taxon>
        <taxon>Oomycota</taxon>
        <taxon>Peronosporomycetes</taxon>
        <taxon>Peronosporales</taxon>
        <taxon>Peronosporaceae</taxon>
        <taxon>Phytophthora</taxon>
    </lineage>
</organism>
<protein>
    <submittedName>
        <fullName evidence="2">Protein THEM6</fullName>
    </submittedName>
</protein>
<dbReference type="Gene3D" id="3.10.129.10">
    <property type="entry name" value="Hotdog Thioesterase"/>
    <property type="match status" value="2"/>
</dbReference>
<dbReference type="Proteomes" id="UP001259832">
    <property type="component" value="Unassembled WGS sequence"/>
</dbReference>
<dbReference type="AlphaFoldDB" id="A0AAD9GTJ3"/>
<dbReference type="EMBL" id="JASMQC010000006">
    <property type="protein sequence ID" value="KAK1944310.1"/>
    <property type="molecule type" value="Genomic_DNA"/>
</dbReference>
<feature type="signal peptide" evidence="1">
    <location>
        <begin position="1"/>
        <end position="19"/>
    </location>
</feature>
<name>A0AAD9GTJ3_9STRA</name>
<accession>A0AAD9GTJ3</accession>
<evidence type="ECO:0000256" key="1">
    <source>
        <dbReference type="SAM" id="SignalP"/>
    </source>
</evidence>
<dbReference type="PANTHER" id="PTHR12475">
    <property type="match status" value="1"/>
</dbReference>
<evidence type="ECO:0000313" key="3">
    <source>
        <dbReference type="Proteomes" id="UP001259832"/>
    </source>
</evidence>
<dbReference type="InterPro" id="IPR051490">
    <property type="entry name" value="THEM6_lcsJ_thioesterase"/>
</dbReference>
<comment type="caution">
    <text evidence="2">The sequence shown here is derived from an EMBL/GenBank/DDBJ whole genome shotgun (WGS) entry which is preliminary data.</text>
</comment>
<evidence type="ECO:0000313" key="2">
    <source>
        <dbReference type="EMBL" id="KAK1944310.1"/>
    </source>
</evidence>
<keyword evidence="1" id="KW-0732">Signal</keyword>
<sequence>MCEALVVMVFRALWNAGSGLVYRLANKRSMGKGVLGVDYPSVWKGRTGFLDCDVNLHLNNASYLYSMELARWHFTGVNGILWQAIKNRRMVVVGSQAVRYRHAIPPFHAYEIKTQVVYWDDDWIYLLHRFQDPTSGKQYAEGVVRGVVMKGRRRVSPNKILAEVSDGEMIEAPKEVPDVVKSFLDWDSACTVSMREAGKEAEMVLEANPSPPAPEKLWDRAWQEMKKSMNLPTSCCVATMVGRIMWNVGAGLLHRVLNRAHIRPGMGIAYPSVWRARPGFLDCDINLHLNNASYLSNMELARWHFCAVTGILGNVARHRRALLVASQAVRFRYPIPPFRPYEIQSQLVFSDSEWMYFLHKFQCPTTGKLYAEGLCRATFRQDGENVSAAKLYAEVFGMDADALHIDLPKEMPDVVRQLLEWESSPPLVLETSQEAAQRQKETIMPSATVLRSSNSEPVKKLLARATSSWNSPV</sequence>
<keyword evidence="3" id="KW-1185">Reference proteome</keyword>
<dbReference type="InterPro" id="IPR029069">
    <property type="entry name" value="HotDog_dom_sf"/>
</dbReference>
<reference evidence="2" key="1">
    <citation type="submission" date="2023-08" db="EMBL/GenBank/DDBJ databases">
        <title>Reference Genome Resource for the Citrus Pathogen Phytophthora citrophthora.</title>
        <authorList>
            <person name="Moller H."/>
            <person name="Coetzee B."/>
            <person name="Rose L.J."/>
            <person name="Van Niekerk J.M."/>
        </authorList>
    </citation>
    <scope>NUCLEOTIDE SEQUENCE</scope>
    <source>
        <strain evidence="2">STE-U-9442</strain>
    </source>
</reference>
<proteinExistence type="predicted"/>
<dbReference type="PANTHER" id="PTHR12475:SF4">
    <property type="entry name" value="PROTEIN THEM6"/>
    <property type="match status" value="1"/>
</dbReference>
<dbReference type="SUPFAM" id="SSF54637">
    <property type="entry name" value="Thioesterase/thiol ester dehydrase-isomerase"/>
    <property type="match status" value="2"/>
</dbReference>